<feature type="signal peptide" evidence="2">
    <location>
        <begin position="1"/>
        <end position="24"/>
    </location>
</feature>
<reference evidence="3 4" key="1">
    <citation type="submission" date="2018-05" db="EMBL/GenBank/DDBJ databases">
        <title>A metagenomic window into the 2 km-deep terrestrial subsurface aquifer revealed taxonomically and functionally diverse microbial community comprising novel uncultured bacterial lineages.</title>
        <authorList>
            <person name="Kadnikov V.V."/>
            <person name="Mardanov A.V."/>
            <person name="Beletsky A.V."/>
            <person name="Banks D."/>
            <person name="Pimenov N.V."/>
            <person name="Frank Y.A."/>
            <person name="Karnachuk O.V."/>
            <person name="Ravin N.V."/>
        </authorList>
    </citation>
    <scope>NUCLEOTIDE SEQUENCE [LARGE SCALE GENOMIC DNA]</scope>
    <source>
        <strain evidence="3">BY</strain>
    </source>
</reference>
<proteinExistence type="predicted"/>
<dbReference type="Gene3D" id="3.20.20.80">
    <property type="entry name" value="Glycosidases"/>
    <property type="match status" value="1"/>
</dbReference>
<dbReference type="EMBL" id="CP030759">
    <property type="protein sequence ID" value="AXA35106.1"/>
    <property type="molecule type" value="Genomic_DNA"/>
</dbReference>
<dbReference type="KEGG" id="schv:BRCON_0329"/>
<feature type="region of interest" description="Disordered" evidence="1">
    <location>
        <begin position="857"/>
        <end position="878"/>
    </location>
</feature>
<feature type="compositionally biased region" description="Basic and acidic residues" evidence="1">
    <location>
        <begin position="866"/>
        <end position="878"/>
    </location>
</feature>
<sequence length="878" mass="97153">MARWFAVSLVCLFCVWASPLVGKAMTFETGVLEPSVSVVAGAAAKAIRTGWDTNGLDGSRAWSCDGQLTGTVESTLGISLRADSPKDADTLEFDAKARGNTLFLAIHARDRAHREYRAVIPIASTWRHFTVPFYRIEPFGDKSSTAPVRLRDVHSVTFAVNGAIPGENGFSVDNIRFSSRVGEAELHADSVSTLSVQRDSVLVLQLKSGLPQFEAKDLAVWCEPSDRNELLVPERVSFTKDGKAFVPVFLRNVGPYVLRFFEPYSGAETSTTIYGRVEGLRARGFIEEFEKQQSILAPSEVRPRVQLEGDATTLPLSAQVLVLDHRHRPILSQILSVAELSAGSRPLLIPMPGLFEVRMRFYAEPLATNRKRIEGLPRHIGFQHEIAETSVPLSLPEGVTTQVVGGYLLALEESPTTATLLAEDRFALWAFAKAPTEVRLPLTLFGVTIPGLFELPLVELDRELPKLLGWYARIGAVWVSFPVSGARASRDINVDCWPCVETIARMAKSKGLRPVISVGAPPSAVEWADVSTTAPVEKWLQWLTRCAWATRDRVRIFEIRDTVESSTSGPQRITSDAYNALLRHAWRALFVRETTPTLLGGSSGELDLEHLSQVLGRGVRDWTDATCVALPPPAPWLSPAENHFERLLALVRNVARSHGLLKRPLFATRVGWPTGIDGVTEKEQANYLVRAYTMLAAEKWIRLFWADLRDWSLTPWVGGPEHHLGLLSADLRPKPAAVAYNLTLYMLTQTVPRGVTRQGKAHVYSFDIQVHSAKWPGVLHVAWTERLGEEAEVEVPATAGLGIYAFDYLGAEVLPAAVTPERSVTHGEELRLSSDEKATTQVYRFRVTHEPVFIWDVGGPPSQSGDHQHKHDHVHSEH</sequence>
<name>A0A2Z4Y2H4_SUMC1</name>
<dbReference type="SUPFAM" id="SSF51445">
    <property type="entry name" value="(Trans)glycosidases"/>
    <property type="match status" value="1"/>
</dbReference>
<gene>
    <name evidence="3" type="ORF">BRCON_0329</name>
</gene>
<dbReference type="Proteomes" id="UP000262583">
    <property type="component" value="Chromosome"/>
</dbReference>
<evidence type="ECO:0000313" key="3">
    <source>
        <dbReference type="EMBL" id="AXA35106.1"/>
    </source>
</evidence>
<dbReference type="InterPro" id="IPR017853">
    <property type="entry name" value="GH"/>
</dbReference>
<accession>A0A2Z4Y2H4</accession>
<feature type="chain" id="PRO_5016317651" evidence="2">
    <location>
        <begin position="25"/>
        <end position="878"/>
    </location>
</feature>
<organism evidence="3 4">
    <name type="scientific">Sumerlaea chitinivorans</name>
    <dbReference type="NCBI Taxonomy" id="2250252"/>
    <lineage>
        <taxon>Bacteria</taxon>
        <taxon>Candidatus Sumerlaeota</taxon>
        <taxon>Candidatus Sumerlaeia</taxon>
        <taxon>Candidatus Sumerlaeales</taxon>
        <taxon>Candidatus Sumerlaeaceae</taxon>
        <taxon>Candidatus Sumerlaea</taxon>
    </lineage>
</organism>
<dbReference type="AlphaFoldDB" id="A0A2Z4Y2H4"/>
<evidence type="ECO:0000313" key="4">
    <source>
        <dbReference type="Proteomes" id="UP000262583"/>
    </source>
</evidence>
<protein>
    <submittedName>
        <fullName evidence="3">Uncharacterized protein</fullName>
    </submittedName>
</protein>
<evidence type="ECO:0000256" key="1">
    <source>
        <dbReference type="SAM" id="MobiDB-lite"/>
    </source>
</evidence>
<evidence type="ECO:0000256" key="2">
    <source>
        <dbReference type="SAM" id="SignalP"/>
    </source>
</evidence>
<keyword evidence="2" id="KW-0732">Signal</keyword>